<protein>
    <recommendedName>
        <fullName evidence="3">Helix-turn-helix domain-containing protein</fullName>
    </recommendedName>
</protein>
<sequence length="125" mass="14101">MSRAPNEQPRRAAWPFPGDNPLVRARKIAHMYRARLRALDVPACDEADATARMFGEDWAVPQLVTVEDDDVLRPSEAADFLCTSTANVRRLRLAGRLKGIETNEGWRYRVADLRELQNGRPRGGS</sequence>
<organism evidence="1 2">
    <name type="scientific">Phytohabitans houttuyneae</name>
    <dbReference type="NCBI Taxonomy" id="1076126"/>
    <lineage>
        <taxon>Bacteria</taxon>
        <taxon>Bacillati</taxon>
        <taxon>Actinomycetota</taxon>
        <taxon>Actinomycetes</taxon>
        <taxon>Micromonosporales</taxon>
        <taxon>Micromonosporaceae</taxon>
    </lineage>
</organism>
<keyword evidence="2" id="KW-1185">Reference proteome</keyword>
<dbReference type="RefSeq" id="WP_173057029.1">
    <property type="nucleotide sequence ID" value="NZ_BAABGO010000001.1"/>
</dbReference>
<dbReference type="AlphaFoldDB" id="A0A6V8KAL3"/>
<dbReference type="EMBL" id="BLPF01000001">
    <property type="protein sequence ID" value="GFJ79501.1"/>
    <property type="molecule type" value="Genomic_DNA"/>
</dbReference>
<reference evidence="1 2" key="2">
    <citation type="submission" date="2020-03" db="EMBL/GenBank/DDBJ databases">
        <authorList>
            <person name="Ichikawa N."/>
            <person name="Kimura A."/>
            <person name="Kitahashi Y."/>
            <person name="Uohara A."/>
        </authorList>
    </citation>
    <scope>NUCLEOTIDE SEQUENCE [LARGE SCALE GENOMIC DNA]</scope>
    <source>
        <strain evidence="1 2">NBRC 108639</strain>
    </source>
</reference>
<proteinExistence type="predicted"/>
<evidence type="ECO:0008006" key="3">
    <source>
        <dbReference type="Google" id="ProtNLM"/>
    </source>
</evidence>
<name>A0A6V8KAL3_9ACTN</name>
<dbReference type="Proteomes" id="UP000482800">
    <property type="component" value="Unassembled WGS sequence"/>
</dbReference>
<evidence type="ECO:0000313" key="1">
    <source>
        <dbReference type="EMBL" id="GFJ79501.1"/>
    </source>
</evidence>
<comment type="caution">
    <text evidence="1">The sequence shown here is derived from an EMBL/GenBank/DDBJ whole genome shotgun (WGS) entry which is preliminary data.</text>
</comment>
<gene>
    <name evidence="1" type="ORF">Phou_036810</name>
</gene>
<accession>A0A6V8KAL3</accession>
<reference evidence="1 2" key="1">
    <citation type="submission" date="2020-03" db="EMBL/GenBank/DDBJ databases">
        <title>Whole genome shotgun sequence of Phytohabitans houttuyneae NBRC 108639.</title>
        <authorList>
            <person name="Komaki H."/>
            <person name="Tamura T."/>
        </authorList>
    </citation>
    <scope>NUCLEOTIDE SEQUENCE [LARGE SCALE GENOMIC DNA]</scope>
    <source>
        <strain evidence="1 2">NBRC 108639</strain>
    </source>
</reference>
<evidence type="ECO:0000313" key="2">
    <source>
        <dbReference type="Proteomes" id="UP000482800"/>
    </source>
</evidence>